<organism evidence="3">
    <name type="scientific">mine drainage metagenome</name>
    <dbReference type="NCBI Taxonomy" id="410659"/>
    <lineage>
        <taxon>unclassified sequences</taxon>
        <taxon>metagenomes</taxon>
        <taxon>ecological metagenomes</taxon>
    </lineage>
</organism>
<dbReference type="InterPro" id="IPR012337">
    <property type="entry name" value="RNaseH-like_sf"/>
</dbReference>
<reference evidence="3" key="2">
    <citation type="journal article" date="2014" name="ISME J.">
        <title>Microbial stratification in low pH oxic and suboxic macroscopic growths along an acid mine drainage.</title>
        <authorList>
            <person name="Mendez-Garcia C."/>
            <person name="Mesa V."/>
            <person name="Sprenger R.R."/>
            <person name="Richter M."/>
            <person name="Diez M.S."/>
            <person name="Solano J."/>
            <person name="Bargiela R."/>
            <person name="Golyshina O.V."/>
            <person name="Manteca A."/>
            <person name="Ramos J.L."/>
            <person name="Gallego J.R."/>
            <person name="Llorente I."/>
            <person name="Martins Dos Santos V.A."/>
            <person name="Jensen O.N."/>
            <person name="Pelaez A.I."/>
            <person name="Sanchez J."/>
            <person name="Ferrer M."/>
        </authorList>
    </citation>
    <scope>NUCLEOTIDE SEQUENCE</scope>
</reference>
<dbReference type="InterPro" id="IPR047655">
    <property type="entry name" value="Transpos_IS630-like"/>
</dbReference>
<comment type="caution">
    <text evidence="3">The sequence shown here is derived from an EMBL/GenBank/DDBJ whole genome shotgun (WGS) entry which is preliminary data.</text>
</comment>
<feature type="region of interest" description="Disordered" evidence="1">
    <location>
        <begin position="1"/>
        <end position="23"/>
    </location>
</feature>
<proteinExistence type="predicted"/>
<feature type="domain" description="Tc1-like transposase DDE" evidence="2">
    <location>
        <begin position="45"/>
        <end position="186"/>
    </location>
</feature>
<dbReference type="InterPro" id="IPR036397">
    <property type="entry name" value="RNaseH_sf"/>
</dbReference>
<dbReference type="SUPFAM" id="SSF53098">
    <property type="entry name" value="Ribonuclease H-like"/>
    <property type="match status" value="1"/>
</dbReference>
<accession>T1C8A5</accession>
<dbReference type="Pfam" id="PF13358">
    <property type="entry name" value="DDE_3"/>
    <property type="match status" value="1"/>
</dbReference>
<dbReference type="InterPro" id="IPR038717">
    <property type="entry name" value="Tc1-like_DDE_dom"/>
</dbReference>
<name>T1C8A5_9ZZZZ</name>
<evidence type="ECO:0000313" key="3">
    <source>
        <dbReference type="EMBL" id="EQD61594.1"/>
    </source>
</evidence>
<protein>
    <submittedName>
        <fullName evidence="3">Transposase family protein</fullName>
    </submittedName>
</protein>
<dbReference type="Gene3D" id="3.30.420.10">
    <property type="entry name" value="Ribonuclease H-like superfamily/Ribonuclease H"/>
    <property type="match status" value="1"/>
</dbReference>
<dbReference type="AlphaFoldDB" id="T1C8A5"/>
<reference evidence="3" key="1">
    <citation type="submission" date="2013-08" db="EMBL/GenBank/DDBJ databases">
        <authorList>
            <person name="Mendez C."/>
            <person name="Richter M."/>
            <person name="Ferrer M."/>
            <person name="Sanchez J."/>
        </authorList>
    </citation>
    <scope>NUCLEOTIDE SEQUENCE</scope>
</reference>
<sequence length="220" mass="25392">MAFTKQFLPNKKPKGTPAKADPEKQAEFIRYYEDLLNTLPEDEPVEFADAVHPTMATKITYGWIRKGSDKLIATTASRTRVNLLGSINLETMKVTVSSHETIDSKAMEKHFAALRKKYPKARRIHQIVDNGPYNVSHETKQAAKKYGIILHYLPTYSPNLNPIERLWKVMNEFTRNNRVFKTATEFKKAIHDFFAITWPEISQSMVDRINDNFQIFNKAS</sequence>
<dbReference type="GO" id="GO:0003676">
    <property type="term" value="F:nucleic acid binding"/>
    <property type="evidence" value="ECO:0007669"/>
    <property type="project" value="InterPro"/>
</dbReference>
<gene>
    <name evidence="3" type="ORF">B1A_09652</name>
</gene>
<evidence type="ECO:0000256" key="1">
    <source>
        <dbReference type="SAM" id="MobiDB-lite"/>
    </source>
</evidence>
<evidence type="ECO:0000259" key="2">
    <source>
        <dbReference type="Pfam" id="PF13358"/>
    </source>
</evidence>
<dbReference type="EMBL" id="AUZX01006883">
    <property type="protein sequence ID" value="EQD61594.1"/>
    <property type="molecule type" value="Genomic_DNA"/>
</dbReference>
<dbReference type="NCBIfam" id="NF033545">
    <property type="entry name" value="transpos_IS630"/>
    <property type="match status" value="1"/>
</dbReference>